<keyword evidence="3 11" id="KW-0812">Transmembrane</keyword>
<comment type="catalytic activity">
    <reaction evidence="10 11 12">
        <text>L-cysteinyl-[protein] + hexadecanoyl-CoA = S-hexadecanoyl-L-cysteinyl-[protein] + CoA</text>
        <dbReference type="Rhea" id="RHEA:36683"/>
        <dbReference type="Rhea" id="RHEA-COMP:10131"/>
        <dbReference type="Rhea" id="RHEA-COMP:11032"/>
        <dbReference type="ChEBI" id="CHEBI:29950"/>
        <dbReference type="ChEBI" id="CHEBI:57287"/>
        <dbReference type="ChEBI" id="CHEBI:57379"/>
        <dbReference type="ChEBI" id="CHEBI:74151"/>
        <dbReference type="EC" id="2.3.1.225"/>
    </reaction>
</comment>
<dbReference type="EC" id="2.3.1.225" evidence="11"/>
<feature type="transmembrane region" description="Helical" evidence="11 12">
    <location>
        <begin position="172"/>
        <end position="197"/>
    </location>
</feature>
<dbReference type="PANTHER" id="PTHR12246">
    <property type="entry name" value="PALMITOYLTRANSFERASE ZDHHC16"/>
    <property type="match status" value="1"/>
</dbReference>
<keyword evidence="4 11" id="KW-0256">Endoplasmic reticulum</keyword>
<keyword evidence="8 11" id="KW-0449">Lipoprotein</keyword>
<comment type="caution">
    <text evidence="11">Lacks conserved residue(s) required for the propagation of feature annotation.</text>
</comment>
<dbReference type="GO" id="GO:0019706">
    <property type="term" value="F:protein-cysteine S-palmitoyltransferase activity"/>
    <property type="evidence" value="ECO:0007669"/>
    <property type="project" value="UniProtKB-UniRule"/>
</dbReference>
<feature type="transmembrane region" description="Helical" evidence="11 12">
    <location>
        <begin position="12"/>
        <end position="33"/>
    </location>
</feature>
<dbReference type="HAMAP" id="MF_03199">
    <property type="entry name" value="DHHC_PAT_PFA4"/>
    <property type="match status" value="1"/>
</dbReference>
<organism evidence="15 16">
    <name type="scientific">Geosmithia morbida</name>
    <dbReference type="NCBI Taxonomy" id="1094350"/>
    <lineage>
        <taxon>Eukaryota</taxon>
        <taxon>Fungi</taxon>
        <taxon>Dikarya</taxon>
        <taxon>Ascomycota</taxon>
        <taxon>Pezizomycotina</taxon>
        <taxon>Sordariomycetes</taxon>
        <taxon>Hypocreomycetidae</taxon>
        <taxon>Hypocreales</taxon>
        <taxon>Bionectriaceae</taxon>
        <taxon>Geosmithia</taxon>
    </lineage>
</organism>
<feature type="active site" description="S-palmitoyl cysteine intermediate" evidence="11">
    <location>
        <position position="118"/>
    </location>
</feature>
<gene>
    <name evidence="11" type="primary">PFA4</name>
    <name evidence="15" type="ORF">GMORB2_1580</name>
</gene>
<feature type="compositionally biased region" description="Acidic residues" evidence="13">
    <location>
        <begin position="408"/>
        <end position="417"/>
    </location>
</feature>
<keyword evidence="7 11" id="KW-0564">Palmitate</keyword>
<keyword evidence="2 11" id="KW-0808">Transferase</keyword>
<evidence type="ECO:0000256" key="2">
    <source>
        <dbReference type="ARBA" id="ARBA00022679"/>
    </source>
</evidence>
<dbReference type="OrthoDB" id="331948at2759"/>
<dbReference type="Proteomes" id="UP000749293">
    <property type="component" value="Unassembled WGS sequence"/>
</dbReference>
<keyword evidence="9 11" id="KW-0012">Acyltransferase</keyword>
<evidence type="ECO:0000256" key="5">
    <source>
        <dbReference type="ARBA" id="ARBA00022989"/>
    </source>
</evidence>
<keyword evidence="5 11" id="KW-1133">Transmembrane helix</keyword>
<dbReference type="EMBL" id="JAANYQ010000011">
    <property type="protein sequence ID" value="KAF4121741.1"/>
    <property type="molecule type" value="Genomic_DNA"/>
</dbReference>
<dbReference type="InterPro" id="IPR001594">
    <property type="entry name" value="Palmitoyltrfase_DHHC"/>
</dbReference>
<evidence type="ECO:0000256" key="1">
    <source>
        <dbReference type="ARBA" id="ARBA00004141"/>
    </source>
</evidence>
<evidence type="ECO:0000256" key="11">
    <source>
        <dbReference type="HAMAP-Rule" id="MF_03199"/>
    </source>
</evidence>
<evidence type="ECO:0000256" key="12">
    <source>
        <dbReference type="RuleBase" id="RU079119"/>
    </source>
</evidence>
<feature type="transmembrane region" description="Helical" evidence="11 12">
    <location>
        <begin position="133"/>
        <end position="152"/>
    </location>
</feature>
<dbReference type="Pfam" id="PF01529">
    <property type="entry name" value="DHHC"/>
    <property type="match status" value="1"/>
</dbReference>
<evidence type="ECO:0000256" key="10">
    <source>
        <dbReference type="ARBA" id="ARBA00048048"/>
    </source>
</evidence>
<dbReference type="PROSITE" id="PS50216">
    <property type="entry name" value="DHHC"/>
    <property type="match status" value="1"/>
</dbReference>
<keyword evidence="6 11" id="KW-0472">Membrane</keyword>
<reference evidence="15" key="1">
    <citation type="submission" date="2020-03" db="EMBL/GenBank/DDBJ databases">
        <title>Site-based positive gene gene selection in Geosmithia morbida across the United States reveals a broad range of putative effectors and factors for local host and environmental adapation.</title>
        <authorList>
            <person name="Onufrak A."/>
            <person name="Murdoch R.W."/>
            <person name="Gazis R."/>
            <person name="Huff M."/>
            <person name="Staton M."/>
            <person name="Klingeman W."/>
            <person name="Hadziabdic D."/>
        </authorList>
    </citation>
    <scope>NUCLEOTIDE SEQUENCE</scope>
    <source>
        <strain evidence="15">1262</strain>
    </source>
</reference>
<evidence type="ECO:0000313" key="16">
    <source>
        <dbReference type="Proteomes" id="UP000749293"/>
    </source>
</evidence>
<name>A0A9P5D2R4_9HYPO</name>
<comment type="similarity">
    <text evidence="11">Belongs to the DHHC palmitoyltransferase family. PFA4 subfamily.</text>
</comment>
<evidence type="ECO:0000256" key="9">
    <source>
        <dbReference type="ARBA" id="ARBA00023315"/>
    </source>
</evidence>
<feature type="region of interest" description="Disordered" evidence="13">
    <location>
        <begin position="367"/>
        <end position="419"/>
    </location>
</feature>
<dbReference type="GO" id="GO:0005789">
    <property type="term" value="C:endoplasmic reticulum membrane"/>
    <property type="evidence" value="ECO:0007669"/>
    <property type="project" value="UniProtKB-SubCell"/>
</dbReference>
<accession>A0A9P5D2R4</accession>
<feature type="domain" description="Palmitoyltransferase DHHC" evidence="14">
    <location>
        <begin position="85"/>
        <end position="214"/>
    </location>
</feature>
<dbReference type="InterPro" id="IPR039859">
    <property type="entry name" value="PFA4/ZDH16/20/ERF2-like"/>
</dbReference>
<comment type="domain">
    <text evidence="11 12">The DHHC domain is required for palmitoyltransferase activity.</text>
</comment>
<evidence type="ECO:0000256" key="7">
    <source>
        <dbReference type="ARBA" id="ARBA00023139"/>
    </source>
</evidence>
<comment type="caution">
    <text evidence="15">The sequence shown here is derived from an EMBL/GenBank/DDBJ whole genome shotgun (WGS) entry which is preliminary data.</text>
</comment>
<comment type="subcellular location">
    <subcellularLocation>
        <location evidence="11">Endoplasmic reticulum membrane</location>
        <topology evidence="11">Multi-pass membrane protein</topology>
    </subcellularLocation>
    <subcellularLocation>
        <location evidence="1">Membrane</location>
        <topology evidence="1">Multi-pass membrane protein</topology>
    </subcellularLocation>
</comment>
<protein>
    <recommendedName>
        <fullName evidence="11">Palmitoyltransferase PFA4</fullName>
        <ecNumber evidence="11">2.3.1.225</ecNumber>
    </recommendedName>
    <alternativeName>
        <fullName evidence="11">Protein S-acyltransferase</fullName>
        <shortName evidence="11">PAT</shortName>
    </alternativeName>
    <alternativeName>
        <fullName evidence="11">Protein fatty acyltransferase 4</fullName>
    </alternativeName>
</protein>
<evidence type="ECO:0000256" key="6">
    <source>
        <dbReference type="ARBA" id="ARBA00023136"/>
    </source>
</evidence>
<dbReference type="AlphaFoldDB" id="A0A9P5D2R4"/>
<evidence type="ECO:0000256" key="13">
    <source>
        <dbReference type="SAM" id="MobiDB-lite"/>
    </source>
</evidence>
<sequence>MAGLGDAPLMQYIAVPAVCLLITFLGFFSQYLFHYSTTLDPGPPSRKETITFNILLAALYYTYFKTVSVDPGRYVFADRVLEVDDKKQWCSKCEAPKPPRAHHCRHCQRCIPKMDHHCPWTNNCVSMTTFPHFIRFLIYANLSLWMMGYLLFQRFYPLWESRNLPSYLGPSLLALVSLSAISVVGFFTSVALFIMLVTTAKSWLTNQTTIEGWEVDRHEAIAERGGRDWWDITGPNGKPIRFEKIEFPYDIGFFANMAQAMGTSNILWWFFPFASNPKIGEDGTGSGWTWEENGFNRMKGMWPPLDPEKIRRANRTWPGARRDYAAELKELDIGPEERKEAFRQRQEQDLERRKKLVAELEEVDSNFEFVNGSDSDDDDHSDNDDNRGFDGAPGWTNSDGERLRDYGVDEEAEDLADDNIPLAELIRRRKGFQYEATTQE</sequence>
<evidence type="ECO:0000256" key="4">
    <source>
        <dbReference type="ARBA" id="ARBA00022824"/>
    </source>
</evidence>
<evidence type="ECO:0000259" key="14">
    <source>
        <dbReference type="Pfam" id="PF01529"/>
    </source>
</evidence>
<dbReference type="InterPro" id="IPR033682">
    <property type="entry name" value="PFA4"/>
</dbReference>
<evidence type="ECO:0000256" key="3">
    <source>
        <dbReference type="ARBA" id="ARBA00022692"/>
    </source>
</evidence>
<evidence type="ECO:0000256" key="8">
    <source>
        <dbReference type="ARBA" id="ARBA00023288"/>
    </source>
</evidence>
<proteinExistence type="inferred from homology"/>
<comment type="function">
    <text evidence="11">Mediates the reversible addition of palmitate to target proteins, thereby regulating their membrane association and biological function.</text>
</comment>
<evidence type="ECO:0000313" key="15">
    <source>
        <dbReference type="EMBL" id="KAF4121741.1"/>
    </source>
</evidence>
<keyword evidence="16" id="KW-1185">Reference proteome</keyword>